<evidence type="ECO:0000259" key="1">
    <source>
        <dbReference type="Pfam" id="PF01609"/>
    </source>
</evidence>
<comment type="caution">
    <text evidence="2">The sequence shown here is derived from an EMBL/GenBank/DDBJ whole genome shotgun (WGS) entry which is preliminary data.</text>
</comment>
<dbReference type="Pfam" id="PF01609">
    <property type="entry name" value="DDE_Tnp_1"/>
    <property type="match status" value="1"/>
</dbReference>
<reference evidence="2" key="2">
    <citation type="journal article" date="2014" name="ISME J.">
        <title>Microbial stratification in low pH oxic and suboxic macroscopic growths along an acid mine drainage.</title>
        <authorList>
            <person name="Mendez-Garcia C."/>
            <person name="Mesa V."/>
            <person name="Sprenger R.R."/>
            <person name="Richter M."/>
            <person name="Diez M.S."/>
            <person name="Solano J."/>
            <person name="Bargiela R."/>
            <person name="Golyshina O.V."/>
            <person name="Manteca A."/>
            <person name="Ramos J.L."/>
            <person name="Gallego J.R."/>
            <person name="Llorente I."/>
            <person name="Martins Dos Santos V.A."/>
            <person name="Jensen O.N."/>
            <person name="Pelaez A.I."/>
            <person name="Sanchez J."/>
            <person name="Ferrer M."/>
        </authorList>
    </citation>
    <scope>NUCLEOTIDE SEQUENCE</scope>
</reference>
<proteinExistence type="predicted"/>
<name>T1A0K2_9ZZZZ</name>
<dbReference type="GO" id="GO:0004803">
    <property type="term" value="F:transposase activity"/>
    <property type="evidence" value="ECO:0007669"/>
    <property type="project" value="InterPro"/>
</dbReference>
<dbReference type="AlphaFoldDB" id="T1A0K2"/>
<dbReference type="EMBL" id="AUZZ01004324">
    <property type="protein sequence ID" value="EQD54071.1"/>
    <property type="molecule type" value="Genomic_DNA"/>
</dbReference>
<sequence>MWGEGTGKNPTDRAKLGWKWSILTDRVGIPIGWAIDGANRNDVKMFAPTLDAAGEAGLLADIETLHLDRGYDSDGIRQSCKDHELDDVVIARKAKRRKKKAPALAAKSHTLGLRWPVERTNSWLSNFGQLRRNTDRKNIHRLAQLALAVTVLLTAKLIDHRNRWSPSVPPIR</sequence>
<dbReference type="PANTHER" id="PTHR30007:SF0">
    <property type="entry name" value="TRANSPOSASE"/>
    <property type="match status" value="1"/>
</dbReference>
<organism evidence="2">
    <name type="scientific">mine drainage metagenome</name>
    <dbReference type="NCBI Taxonomy" id="410659"/>
    <lineage>
        <taxon>unclassified sequences</taxon>
        <taxon>metagenomes</taxon>
        <taxon>ecological metagenomes</taxon>
    </lineage>
</organism>
<dbReference type="PANTHER" id="PTHR30007">
    <property type="entry name" value="PHP DOMAIN PROTEIN"/>
    <property type="match status" value="1"/>
</dbReference>
<feature type="domain" description="Transposase IS4-like" evidence="1">
    <location>
        <begin position="11"/>
        <end position="144"/>
    </location>
</feature>
<dbReference type="GO" id="GO:0003677">
    <property type="term" value="F:DNA binding"/>
    <property type="evidence" value="ECO:0007669"/>
    <property type="project" value="InterPro"/>
</dbReference>
<reference evidence="2" key="1">
    <citation type="submission" date="2013-08" db="EMBL/GenBank/DDBJ databases">
        <authorList>
            <person name="Mendez C."/>
            <person name="Richter M."/>
            <person name="Ferrer M."/>
            <person name="Sanchez J."/>
        </authorList>
    </citation>
    <scope>NUCLEOTIDE SEQUENCE</scope>
</reference>
<accession>T1A0K2</accession>
<dbReference type="GO" id="GO:0006313">
    <property type="term" value="P:DNA transposition"/>
    <property type="evidence" value="ECO:0007669"/>
    <property type="project" value="InterPro"/>
</dbReference>
<gene>
    <name evidence="2" type="ORF">B2A_06145</name>
</gene>
<evidence type="ECO:0000313" key="2">
    <source>
        <dbReference type="EMBL" id="EQD54071.1"/>
    </source>
</evidence>
<protein>
    <submittedName>
        <fullName evidence="2">Transposase IS4 family protein</fullName>
    </submittedName>
</protein>
<dbReference type="InterPro" id="IPR002559">
    <property type="entry name" value="Transposase_11"/>
</dbReference>